<proteinExistence type="predicted"/>
<dbReference type="Pfam" id="PF13843">
    <property type="entry name" value="DDE_Tnp_1_7"/>
    <property type="match status" value="1"/>
</dbReference>
<organism evidence="2 3">
    <name type="scientific">Ciona savignyi</name>
    <name type="common">Pacific transparent sea squirt</name>
    <dbReference type="NCBI Taxonomy" id="51511"/>
    <lineage>
        <taxon>Eukaryota</taxon>
        <taxon>Metazoa</taxon>
        <taxon>Chordata</taxon>
        <taxon>Tunicata</taxon>
        <taxon>Ascidiacea</taxon>
        <taxon>Phlebobranchia</taxon>
        <taxon>Cionidae</taxon>
        <taxon>Ciona</taxon>
    </lineage>
</organism>
<dbReference type="InParanoid" id="H2YZK6"/>
<dbReference type="OMA" id="HTIREYW"/>
<name>H2YZK6_CIOSA</name>
<reference evidence="2" key="3">
    <citation type="submission" date="2025-09" db="UniProtKB">
        <authorList>
            <consortium name="Ensembl"/>
        </authorList>
    </citation>
    <scope>IDENTIFICATION</scope>
</reference>
<evidence type="ECO:0000259" key="1">
    <source>
        <dbReference type="Pfam" id="PF13843"/>
    </source>
</evidence>
<dbReference type="GeneTree" id="ENSGT00940000171102"/>
<feature type="domain" description="PiggyBac transposable element-derived protein" evidence="1">
    <location>
        <begin position="3"/>
        <end position="40"/>
    </location>
</feature>
<dbReference type="Proteomes" id="UP000007875">
    <property type="component" value="Unassembled WGS sequence"/>
</dbReference>
<protein>
    <recommendedName>
        <fullName evidence="1">PiggyBac transposable element-derived protein domain-containing protein</fullName>
    </recommendedName>
</protein>
<reference evidence="2" key="2">
    <citation type="submission" date="2025-08" db="UniProtKB">
        <authorList>
            <consortium name="Ensembl"/>
        </authorList>
    </citation>
    <scope>IDENTIFICATION</scope>
</reference>
<reference evidence="3" key="1">
    <citation type="submission" date="2003-08" db="EMBL/GenBank/DDBJ databases">
        <authorList>
            <person name="Birren B."/>
            <person name="Nusbaum C."/>
            <person name="Abebe A."/>
            <person name="Abouelleil A."/>
            <person name="Adekoya E."/>
            <person name="Ait-zahra M."/>
            <person name="Allen N."/>
            <person name="Allen T."/>
            <person name="An P."/>
            <person name="Anderson M."/>
            <person name="Anderson S."/>
            <person name="Arachchi H."/>
            <person name="Armbruster J."/>
            <person name="Bachantsang P."/>
            <person name="Baldwin J."/>
            <person name="Barry A."/>
            <person name="Bayul T."/>
            <person name="Blitshsteyn B."/>
            <person name="Bloom T."/>
            <person name="Blye J."/>
            <person name="Boguslavskiy L."/>
            <person name="Borowsky M."/>
            <person name="Boukhgalter B."/>
            <person name="Brunache A."/>
            <person name="Butler J."/>
            <person name="Calixte N."/>
            <person name="Calvo S."/>
            <person name="Camarata J."/>
            <person name="Campo K."/>
            <person name="Chang J."/>
            <person name="Cheshatsang Y."/>
            <person name="Citroen M."/>
            <person name="Collymore A."/>
            <person name="Considine T."/>
            <person name="Cook A."/>
            <person name="Cooke P."/>
            <person name="Corum B."/>
            <person name="Cuomo C."/>
            <person name="David R."/>
            <person name="Dawoe T."/>
            <person name="Degray S."/>
            <person name="Dodge S."/>
            <person name="Dooley K."/>
            <person name="Dorje P."/>
            <person name="Dorjee K."/>
            <person name="Dorris L."/>
            <person name="Duffey N."/>
            <person name="Dupes A."/>
            <person name="Elkins T."/>
            <person name="Engels R."/>
            <person name="Erickson J."/>
            <person name="Farina A."/>
            <person name="Faro S."/>
            <person name="Ferreira P."/>
            <person name="Fischer H."/>
            <person name="Fitzgerald M."/>
            <person name="Foley K."/>
            <person name="Gage D."/>
            <person name="Galagan J."/>
            <person name="Gearin G."/>
            <person name="Gnerre S."/>
            <person name="Gnirke A."/>
            <person name="Goyette A."/>
            <person name="Graham J."/>
            <person name="Grandbois E."/>
            <person name="Gyaltsen K."/>
            <person name="Hafez N."/>
            <person name="Hagopian D."/>
            <person name="Hagos B."/>
            <person name="Hall J."/>
            <person name="Hatcher B."/>
            <person name="Heller A."/>
            <person name="Higgins H."/>
            <person name="Honan T."/>
            <person name="Horn A."/>
            <person name="Houde N."/>
            <person name="Hughes L."/>
            <person name="Hulme W."/>
            <person name="Husby E."/>
            <person name="Iliev I."/>
            <person name="Jaffe D."/>
            <person name="Jones C."/>
            <person name="Kamal M."/>
            <person name="Kamat A."/>
            <person name="Kamvysselis M."/>
            <person name="Karlsson E."/>
            <person name="Kells C."/>
            <person name="Kieu A."/>
            <person name="Kisner P."/>
            <person name="Kodira C."/>
            <person name="Kulbokas E."/>
            <person name="Labutti K."/>
            <person name="Lama D."/>
            <person name="Landers T."/>
            <person name="Leger J."/>
            <person name="Levine S."/>
            <person name="Lewis D."/>
            <person name="Lewis T."/>
            <person name="Lindblad-toh K."/>
            <person name="Liu X."/>
            <person name="Lokyitsang T."/>
            <person name="Lokyitsang Y."/>
            <person name="Lucien O."/>
            <person name="Lui A."/>
            <person name="Ma L.J."/>
            <person name="Mabbitt R."/>
            <person name="Macdonald J."/>
            <person name="Maclean C."/>
            <person name="Major J."/>
            <person name="Manning J."/>
            <person name="Marabella R."/>
            <person name="Maru K."/>
            <person name="Matthews C."/>
            <person name="Mauceli E."/>
            <person name="Mccarthy M."/>
            <person name="Mcdonough S."/>
            <person name="Mcghee T."/>
            <person name="Meldrim J."/>
            <person name="Meneus L."/>
            <person name="Mesirov J."/>
            <person name="Mihalev A."/>
            <person name="Mihova T."/>
            <person name="Mikkelsen T."/>
            <person name="Mlenga V."/>
            <person name="Moru K."/>
            <person name="Mozes J."/>
            <person name="Mulrain L."/>
            <person name="Munson G."/>
            <person name="Naylor J."/>
            <person name="Newes C."/>
            <person name="Nguyen C."/>
            <person name="Nguyen N."/>
            <person name="Nguyen T."/>
            <person name="Nicol R."/>
            <person name="Nielsen C."/>
            <person name="Nizzari M."/>
            <person name="Norbu C."/>
            <person name="Norbu N."/>
            <person name="O'donnell P."/>
            <person name="Okoawo O."/>
            <person name="O'leary S."/>
            <person name="Omotosho B."/>
            <person name="O'neill K."/>
            <person name="Osman S."/>
            <person name="Parker S."/>
            <person name="Perrin D."/>
            <person name="Phunkhang P."/>
            <person name="Piqani B."/>
            <person name="Purcell S."/>
            <person name="Rachupka T."/>
            <person name="Ramasamy U."/>
            <person name="Rameau R."/>
            <person name="Ray V."/>
            <person name="Raymond C."/>
            <person name="Retta R."/>
            <person name="Richardson S."/>
            <person name="Rise C."/>
            <person name="Rodriguez J."/>
            <person name="Rogers J."/>
            <person name="Rogov P."/>
            <person name="Rutman M."/>
            <person name="Schupbach R."/>
            <person name="Seaman C."/>
            <person name="Settipalli S."/>
            <person name="Sharpe T."/>
            <person name="Sheridan J."/>
            <person name="Sherpa N."/>
            <person name="Shi J."/>
            <person name="Smirnov S."/>
            <person name="Smith C."/>
            <person name="Sougnez C."/>
            <person name="Spencer B."/>
            <person name="Stalker J."/>
            <person name="Stange-thomann N."/>
            <person name="Stavropoulos S."/>
            <person name="Stetson K."/>
            <person name="Stone C."/>
            <person name="Stone S."/>
            <person name="Stubbs M."/>
            <person name="Talamas J."/>
            <person name="Tchuinga P."/>
            <person name="Tenzing P."/>
            <person name="Tesfaye S."/>
            <person name="Theodore J."/>
            <person name="Thoulutsang Y."/>
            <person name="Topham K."/>
            <person name="Towey S."/>
            <person name="Tsamla T."/>
            <person name="Tsomo N."/>
            <person name="Vallee D."/>
            <person name="Vassiliev H."/>
            <person name="Venkataraman V."/>
            <person name="Vinson J."/>
            <person name="Vo A."/>
            <person name="Wade C."/>
            <person name="Wang S."/>
            <person name="Wangchuk T."/>
            <person name="Wangdi T."/>
            <person name="Whittaker C."/>
            <person name="Wilkinson J."/>
            <person name="Wu Y."/>
            <person name="Wyman D."/>
            <person name="Yadav S."/>
            <person name="Yang S."/>
            <person name="Yang X."/>
            <person name="Yeager S."/>
            <person name="Yee E."/>
            <person name="Young G."/>
            <person name="Zainoun J."/>
            <person name="Zembeck L."/>
            <person name="Zimmer A."/>
            <person name="Zody M."/>
            <person name="Lander E."/>
        </authorList>
    </citation>
    <scope>NUCLEOTIDE SEQUENCE [LARGE SCALE GENOMIC DNA]</scope>
</reference>
<evidence type="ECO:0000313" key="2">
    <source>
        <dbReference type="Ensembl" id="ENSCSAVP00000010768.1"/>
    </source>
</evidence>
<dbReference type="PANTHER" id="PTHR46599:SF3">
    <property type="entry name" value="PIGGYBAC TRANSPOSABLE ELEMENT-DERIVED PROTEIN 4"/>
    <property type="match status" value="1"/>
</dbReference>
<sequence length="160" mass="18873">MVGVDHHDQMMTYYGFSKKSMKWYKKLFFHLISMTTVNAHIVYNKVRVQHGHSKVTMLQFLEELIKDLAMETTQKMGQKQDATSSTQQGPASRLIGRHFMSRLPGDHHKSCVVCNQKAMHQRDTTQRKYKRSSFWCECCGVTLCNVPCFEEYHTIREYWK</sequence>
<dbReference type="AlphaFoldDB" id="H2YZK6"/>
<keyword evidence="3" id="KW-1185">Reference proteome</keyword>
<dbReference type="Ensembl" id="ENSCSAVT00000010898.1">
    <property type="protein sequence ID" value="ENSCSAVP00000010768.1"/>
    <property type="gene ID" value="ENSCSAVG00000006317.1"/>
</dbReference>
<dbReference type="PANTHER" id="PTHR46599">
    <property type="entry name" value="PIGGYBAC TRANSPOSABLE ELEMENT-DERIVED PROTEIN 4"/>
    <property type="match status" value="1"/>
</dbReference>
<evidence type="ECO:0000313" key="3">
    <source>
        <dbReference type="Proteomes" id="UP000007875"/>
    </source>
</evidence>
<dbReference type="STRING" id="51511.ENSCSAVP00000010768"/>
<dbReference type="HOGENOM" id="CLU_1760290_0_0_1"/>
<accession>H2YZK6</accession>
<dbReference type="InterPro" id="IPR029526">
    <property type="entry name" value="PGBD"/>
</dbReference>